<evidence type="ECO:0000256" key="3">
    <source>
        <dbReference type="ARBA" id="ARBA00022478"/>
    </source>
</evidence>
<evidence type="ECO:0000256" key="6">
    <source>
        <dbReference type="ARBA" id="ARBA00025804"/>
    </source>
</evidence>
<dbReference type="Pfam" id="PF01000">
    <property type="entry name" value="RNA_pol_A_bac"/>
    <property type="match status" value="1"/>
</dbReference>
<feature type="domain" description="DNA-directed RNA polymerase RpoA/D/Rpb3-type" evidence="7">
    <location>
        <begin position="63"/>
        <end position="375"/>
    </location>
</feature>
<dbReference type="RefSeq" id="XP_037157300.1">
    <property type="nucleotide sequence ID" value="XM_037295299.1"/>
</dbReference>
<comment type="subcellular location">
    <subcellularLocation>
        <location evidence="1">Nucleus</location>
    </subcellularLocation>
</comment>
<gene>
    <name evidence="8" type="ORF">HO133_004381</name>
</gene>
<dbReference type="GO" id="GO:0055029">
    <property type="term" value="C:nuclear DNA-directed RNA polymerase complex"/>
    <property type="evidence" value="ECO:0007669"/>
    <property type="project" value="UniProtKB-ARBA"/>
</dbReference>
<dbReference type="InterPro" id="IPR036603">
    <property type="entry name" value="RBP11-like"/>
</dbReference>
<dbReference type="SUPFAM" id="SSF55257">
    <property type="entry name" value="RBP11-like subunits of RNA polymerase"/>
    <property type="match status" value="1"/>
</dbReference>
<dbReference type="SUPFAM" id="SSF56553">
    <property type="entry name" value="Insert subdomain of RNA polymerase alpha subunit"/>
    <property type="match status" value="1"/>
</dbReference>
<dbReference type="GO" id="GO:0005736">
    <property type="term" value="C:RNA polymerase I complex"/>
    <property type="evidence" value="ECO:0007669"/>
    <property type="project" value="TreeGrafter"/>
</dbReference>
<dbReference type="PROSITE" id="PS00446">
    <property type="entry name" value="RNA_POL_D_30KD"/>
    <property type="match status" value="1"/>
</dbReference>
<evidence type="ECO:0000256" key="4">
    <source>
        <dbReference type="ARBA" id="ARBA00023163"/>
    </source>
</evidence>
<dbReference type="Pfam" id="PF01193">
    <property type="entry name" value="RNA_pol_L"/>
    <property type="match status" value="1"/>
</dbReference>
<keyword evidence="4" id="KW-0804">Transcription</keyword>
<comment type="caution">
    <text evidence="8">The sequence shown here is derived from an EMBL/GenBank/DDBJ whole genome shotgun (WGS) entry which is preliminary data.</text>
</comment>
<dbReference type="PANTHER" id="PTHR11800:SF13">
    <property type="entry name" value="DNA-DIRECTED RNA POLYMERASES I AND III SUBUNIT RPAC1"/>
    <property type="match status" value="1"/>
</dbReference>
<evidence type="ECO:0000256" key="2">
    <source>
        <dbReference type="ARBA" id="ARBA00022083"/>
    </source>
</evidence>
<dbReference type="InterPro" id="IPR011262">
    <property type="entry name" value="DNA-dir_RNA_pol_insert"/>
</dbReference>
<dbReference type="PANTHER" id="PTHR11800">
    <property type="entry name" value="DNA-DIRECTED RNA POLYMERASE"/>
    <property type="match status" value="1"/>
</dbReference>
<comment type="similarity">
    <text evidence="6">Belongs to the archaeal Rpo3/eukaryotic RPB3 RNA polymerase subunit family.</text>
</comment>
<evidence type="ECO:0000313" key="9">
    <source>
        <dbReference type="Proteomes" id="UP000593566"/>
    </source>
</evidence>
<dbReference type="GeneID" id="59332789"/>
<name>A0A8H6FK96_9LECA</name>
<dbReference type="GO" id="GO:0005666">
    <property type="term" value="C:RNA polymerase III complex"/>
    <property type="evidence" value="ECO:0007669"/>
    <property type="project" value="TreeGrafter"/>
</dbReference>
<dbReference type="InterPro" id="IPR001514">
    <property type="entry name" value="DNA-dir_RNA_pol_30-40kDasu_CS"/>
</dbReference>
<sequence>MAPEPILPEEARRRKIVGVNAETVTNVTSTDFPGHHPGEDHEWSLEKFDQNFQIQFHKNDSLDASFSLIGIDASIANAFRRIMIAEIPTLAIETVFVHNNTSIVQDEVLSARLGLVPLTASLSGLNWLQFYKKSATPDDDDEGGDDRDAAADNNTVVLKLYVECEWRGAEGVKSGETDPEKLYVNSSVYAKQITFEPTGRQNQEFPEPDGHVRPVNPEILLAKMRPGQVIDLDMHCIKGIGADHAKFSPVATATYRLLPTIDIVKPIIGNDARKFARCFPKGVIGLEDVTEEESEIGKELEGMAGEKKAVVWNTFKDTVSRECLRHDEFQGKVKLGRVRDHFIFSVESTGQFDSDYLFLESVKTLKAKCSRLKRQFANVMR</sequence>
<dbReference type="Gene3D" id="2.170.120.12">
    <property type="entry name" value="DNA-directed RNA polymerase, insert domain"/>
    <property type="match status" value="1"/>
</dbReference>
<evidence type="ECO:0000256" key="5">
    <source>
        <dbReference type="ARBA" id="ARBA00023242"/>
    </source>
</evidence>
<dbReference type="Gene3D" id="3.30.1360.10">
    <property type="entry name" value="RNA polymerase, RBP11-like subunit"/>
    <property type="match status" value="1"/>
</dbReference>
<dbReference type="InterPro" id="IPR033901">
    <property type="entry name" value="RNAPI/III_AC40"/>
</dbReference>
<dbReference type="InterPro" id="IPR011263">
    <property type="entry name" value="DNA-dir_RNA_pol_RpoA/D/Rpb3"/>
</dbReference>
<dbReference type="InterPro" id="IPR050518">
    <property type="entry name" value="Rpo3/RPB3_RNA_Pol_subunit"/>
</dbReference>
<dbReference type="GO" id="GO:0003677">
    <property type="term" value="F:DNA binding"/>
    <property type="evidence" value="ECO:0007669"/>
    <property type="project" value="InterPro"/>
</dbReference>
<protein>
    <recommendedName>
        <fullName evidence="2">DNA-directed RNA polymerases I and III subunit RPAC1</fullName>
    </recommendedName>
</protein>
<organism evidence="8 9">
    <name type="scientific">Letharia lupina</name>
    <dbReference type="NCBI Taxonomy" id="560253"/>
    <lineage>
        <taxon>Eukaryota</taxon>
        <taxon>Fungi</taxon>
        <taxon>Dikarya</taxon>
        <taxon>Ascomycota</taxon>
        <taxon>Pezizomycotina</taxon>
        <taxon>Lecanoromycetes</taxon>
        <taxon>OSLEUM clade</taxon>
        <taxon>Lecanoromycetidae</taxon>
        <taxon>Lecanorales</taxon>
        <taxon>Lecanorineae</taxon>
        <taxon>Parmeliaceae</taxon>
        <taxon>Letharia</taxon>
    </lineage>
</organism>
<keyword evidence="3" id="KW-0240">DNA-directed RNA polymerase</keyword>
<evidence type="ECO:0000256" key="1">
    <source>
        <dbReference type="ARBA" id="ARBA00004123"/>
    </source>
</evidence>
<evidence type="ECO:0000259" key="7">
    <source>
        <dbReference type="SMART" id="SM00662"/>
    </source>
</evidence>
<dbReference type="Proteomes" id="UP000593566">
    <property type="component" value="Unassembled WGS sequence"/>
</dbReference>
<dbReference type="FunFam" id="2.170.120.12:FF:000003">
    <property type="entry name" value="Dna-directed rna polymerases i and iii subunit"/>
    <property type="match status" value="1"/>
</dbReference>
<dbReference type="GO" id="GO:0003899">
    <property type="term" value="F:DNA-directed RNA polymerase activity"/>
    <property type="evidence" value="ECO:0007669"/>
    <property type="project" value="InterPro"/>
</dbReference>
<dbReference type="InterPro" id="IPR036643">
    <property type="entry name" value="RNApol_insert_sf"/>
</dbReference>
<dbReference type="HAMAP" id="MF_00320">
    <property type="entry name" value="RNApol_arch_Rpo3"/>
    <property type="match status" value="1"/>
</dbReference>
<accession>A0A8H6FK96</accession>
<dbReference type="GO" id="GO:0046983">
    <property type="term" value="F:protein dimerization activity"/>
    <property type="evidence" value="ECO:0007669"/>
    <property type="project" value="InterPro"/>
</dbReference>
<dbReference type="EMBL" id="JACCJB010000002">
    <property type="protein sequence ID" value="KAF6230043.1"/>
    <property type="molecule type" value="Genomic_DNA"/>
</dbReference>
<reference evidence="8 9" key="1">
    <citation type="journal article" date="2020" name="Genomics">
        <title>Complete, high-quality genomes from long-read metagenomic sequencing of two wolf lichen thalli reveals enigmatic genome architecture.</title>
        <authorList>
            <person name="McKenzie S.K."/>
            <person name="Walston R.F."/>
            <person name="Allen J.L."/>
        </authorList>
    </citation>
    <scope>NUCLEOTIDE SEQUENCE [LARGE SCALE GENOMIC DNA]</scope>
    <source>
        <strain evidence="8">WasteWater1</strain>
    </source>
</reference>
<dbReference type="SMART" id="SM00662">
    <property type="entry name" value="RPOLD"/>
    <property type="match status" value="1"/>
</dbReference>
<keyword evidence="5" id="KW-0539">Nucleus</keyword>
<dbReference type="CDD" id="cd07032">
    <property type="entry name" value="RNAP_I_II_AC40"/>
    <property type="match status" value="1"/>
</dbReference>
<dbReference type="AlphaFoldDB" id="A0A8H6FK96"/>
<dbReference type="InterPro" id="IPR022842">
    <property type="entry name" value="RNAP_Rpo3/Rpb3/RPAC1"/>
</dbReference>
<evidence type="ECO:0000313" key="8">
    <source>
        <dbReference type="EMBL" id="KAF6230043.1"/>
    </source>
</evidence>
<proteinExistence type="inferred from homology"/>
<keyword evidence="9" id="KW-1185">Reference proteome</keyword>
<dbReference type="GO" id="GO:0006351">
    <property type="term" value="P:DNA-templated transcription"/>
    <property type="evidence" value="ECO:0007669"/>
    <property type="project" value="InterPro"/>
</dbReference>